<evidence type="ECO:0000313" key="3">
    <source>
        <dbReference type="EMBL" id="TSC64982.1"/>
    </source>
</evidence>
<accession>A0A554J9H9</accession>
<dbReference type="AlphaFoldDB" id="A0A554J9H9"/>
<feature type="compositionally biased region" description="Basic residues" evidence="1">
    <location>
        <begin position="19"/>
        <end position="29"/>
    </location>
</feature>
<protein>
    <submittedName>
        <fullName evidence="3">Uncharacterized protein</fullName>
    </submittedName>
</protein>
<keyword evidence="2" id="KW-0812">Transmembrane</keyword>
<comment type="caution">
    <text evidence="3">The sequence shown here is derived from an EMBL/GenBank/DDBJ whole genome shotgun (WGS) entry which is preliminary data.</text>
</comment>
<evidence type="ECO:0000256" key="1">
    <source>
        <dbReference type="SAM" id="MobiDB-lite"/>
    </source>
</evidence>
<name>A0A554J9H9_9BACT</name>
<evidence type="ECO:0000313" key="4">
    <source>
        <dbReference type="Proteomes" id="UP000319613"/>
    </source>
</evidence>
<keyword evidence="2" id="KW-1133">Transmembrane helix</keyword>
<keyword evidence="2" id="KW-0472">Membrane</keyword>
<dbReference type="Proteomes" id="UP000319613">
    <property type="component" value="Unassembled WGS sequence"/>
</dbReference>
<feature type="region of interest" description="Disordered" evidence="1">
    <location>
        <begin position="1"/>
        <end position="48"/>
    </location>
</feature>
<gene>
    <name evidence="3" type="ORF">G01um101477_652</name>
</gene>
<sequence length="351" mass="38517">MAKKTSVSSESSDQETKTKAKKKVVRKKKTETEDQPDFSVFPNNGGPVQMDSVIDPVAAESIHSRYHSLEPVDEEQRDEEKRDIMRDIKPRDYKHDATFLVPEKFGFELKPRHSFPKQGFGGKIVWIISGLIVVLIIVFVSLSIYSNKVANNNSENVAIPSEQAGQNQNTGTYRLAISNVPDEFKSPLTGLIQNKFKDQLVFADNSSTLPAVTKDTLFIKQAGQQLATDLLVFLASNGIKAEMQQVDDLQAEAVLYLSSTVSNPDLSGLTAAAYNATGVSGLAKKNCDILIKYKVTSCNALNATTNQTGSTITYKTEKALFVLKRTPEYANAKFGLAGADQVEDIRLTVGK</sequence>
<evidence type="ECO:0000256" key="2">
    <source>
        <dbReference type="SAM" id="Phobius"/>
    </source>
</evidence>
<reference evidence="3 4" key="1">
    <citation type="submission" date="2017-07" db="EMBL/GenBank/DDBJ databases">
        <title>Mechanisms for carbon and nitrogen cycling indicate functional differentiation within the Candidate Phyla Radiation.</title>
        <authorList>
            <person name="Danczak R.E."/>
            <person name="Johnston M.D."/>
            <person name="Kenah C."/>
            <person name="Slattery M."/>
            <person name="Wrighton K.C."/>
            <person name="Wilkins M.J."/>
        </authorList>
    </citation>
    <scope>NUCLEOTIDE SEQUENCE [LARGE SCALE GENOMIC DNA]</scope>
    <source>
        <strain evidence="3">Gr01-1014_77</strain>
    </source>
</reference>
<organism evidence="3 4">
    <name type="scientific">Candidatus Doudnabacteria bacterium Gr01-1014_77</name>
    <dbReference type="NCBI Taxonomy" id="2017133"/>
    <lineage>
        <taxon>Bacteria</taxon>
        <taxon>Candidatus Doudnaibacteriota</taxon>
    </lineage>
</organism>
<proteinExistence type="predicted"/>
<feature type="transmembrane region" description="Helical" evidence="2">
    <location>
        <begin position="124"/>
        <end position="145"/>
    </location>
</feature>
<dbReference type="EMBL" id="VMFF01000076">
    <property type="protein sequence ID" value="TSC64982.1"/>
    <property type="molecule type" value="Genomic_DNA"/>
</dbReference>
<feature type="compositionally biased region" description="Polar residues" evidence="1">
    <location>
        <begin position="1"/>
        <end position="11"/>
    </location>
</feature>